<dbReference type="FunCoup" id="A0A4R6QD26">
    <property type="interactions" value="30"/>
</dbReference>
<dbReference type="InterPro" id="IPR018961">
    <property type="entry name" value="DnaJ_homolog_subfam-C_membr-28"/>
</dbReference>
<proteinExistence type="predicted"/>
<dbReference type="Pfam" id="PF09350">
    <property type="entry name" value="DJC28_CD"/>
    <property type="match status" value="1"/>
</dbReference>
<name>A0A4R6QD26_9BURK</name>
<dbReference type="AlphaFoldDB" id="A0A4R6QD26"/>
<feature type="domain" description="DnaJ homologue subfamily C member 28 conserved" evidence="1">
    <location>
        <begin position="10"/>
        <end position="75"/>
    </location>
</feature>
<accession>A0A4R6QD26</accession>
<evidence type="ECO:0000313" key="3">
    <source>
        <dbReference type="Proteomes" id="UP000295361"/>
    </source>
</evidence>
<dbReference type="InParanoid" id="A0A4R6QD26"/>
<evidence type="ECO:0000313" key="2">
    <source>
        <dbReference type="EMBL" id="TDP59753.1"/>
    </source>
</evidence>
<protein>
    <submittedName>
        <fullName evidence="2">Uncharacterized protein DUF1992</fullName>
    </submittedName>
</protein>
<sequence length="107" mass="12130">MPTLDEQIAQRIREEELSGQMSQAPSYGKALQINDGFMETPEELRLGYKFLKEAGFVPPEVELMQEAADLREALRCDPPADKARELRAKLTALELRIAMRLERLAKG</sequence>
<gene>
    <name evidence="2" type="ORF">DES47_11772</name>
</gene>
<dbReference type="RefSeq" id="WP_166652225.1">
    <property type="nucleotide sequence ID" value="NZ_SNXS01000017.1"/>
</dbReference>
<keyword evidence="3" id="KW-1185">Reference proteome</keyword>
<dbReference type="Proteomes" id="UP000295361">
    <property type="component" value="Unassembled WGS sequence"/>
</dbReference>
<organism evidence="2 3">
    <name type="scientific">Roseateles toxinivorans</name>
    <dbReference type="NCBI Taxonomy" id="270368"/>
    <lineage>
        <taxon>Bacteria</taxon>
        <taxon>Pseudomonadati</taxon>
        <taxon>Pseudomonadota</taxon>
        <taxon>Betaproteobacteria</taxon>
        <taxon>Burkholderiales</taxon>
        <taxon>Sphaerotilaceae</taxon>
        <taxon>Roseateles</taxon>
    </lineage>
</organism>
<dbReference type="EMBL" id="SNXS01000017">
    <property type="protein sequence ID" value="TDP59753.1"/>
    <property type="molecule type" value="Genomic_DNA"/>
</dbReference>
<evidence type="ECO:0000259" key="1">
    <source>
        <dbReference type="Pfam" id="PF09350"/>
    </source>
</evidence>
<reference evidence="2 3" key="1">
    <citation type="submission" date="2019-03" db="EMBL/GenBank/DDBJ databases">
        <title>Genomic Encyclopedia of Type Strains, Phase IV (KMG-IV): sequencing the most valuable type-strain genomes for metagenomic binning, comparative biology and taxonomic classification.</title>
        <authorList>
            <person name="Goeker M."/>
        </authorList>
    </citation>
    <scope>NUCLEOTIDE SEQUENCE [LARGE SCALE GENOMIC DNA]</scope>
    <source>
        <strain evidence="2 3">DSM 16998</strain>
    </source>
</reference>
<comment type="caution">
    <text evidence="2">The sequence shown here is derived from an EMBL/GenBank/DDBJ whole genome shotgun (WGS) entry which is preliminary data.</text>
</comment>